<sequence length="75" mass="9081">YESTALEDISYPKRKDKEAWHYFEILECCNYFTRLGSTRTVTLLSPQMPKWILTLLNWLNVSVRIKNRQLFKRII</sequence>
<dbReference type="AlphaFoldDB" id="A0A7T8JZY6"/>
<feature type="non-terminal residue" evidence="1">
    <location>
        <position position="1"/>
    </location>
</feature>
<dbReference type="OrthoDB" id="5920073at2759"/>
<dbReference type="EMBL" id="CP045898">
    <property type="protein sequence ID" value="QQP39925.1"/>
    <property type="molecule type" value="Genomic_DNA"/>
</dbReference>
<keyword evidence="2" id="KW-1185">Reference proteome</keyword>
<name>A0A7T8JZY6_CALRO</name>
<protein>
    <submittedName>
        <fullName evidence="1">Uncharacterized protein</fullName>
    </submittedName>
</protein>
<evidence type="ECO:0000313" key="1">
    <source>
        <dbReference type="EMBL" id="QQP39925.1"/>
    </source>
</evidence>
<accession>A0A7T8JZY6</accession>
<gene>
    <name evidence="1" type="ORF">FKW44_013798</name>
</gene>
<dbReference type="Proteomes" id="UP000595437">
    <property type="component" value="Chromosome 9"/>
</dbReference>
<proteinExistence type="predicted"/>
<reference evidence="2" key="1">
    <citation type="submission" date="2021-01" db="EMBL/GenBank/DDBJ databases">
        <title>Caligus Genome Assembly.</title>
        <authorList>
            <person name="Gallardo-Escarate C."/>
        </authorList>
    </citation>
    <scope>NUCLEOTIDE SEQUENCE [LARGE SCALE GENOMIC DNA]</scope>
</reference>
<evidence type="ECO:0000313" key="2">
    <source>
        <dbReference type="Proteomes" id="UP000595437"/>
    </source>
</evidence>
<dbReference type="Gene3D" id="3.40.50.1010">
    <property type="entry name" value="5'-nuclease"/>
    <property type="match status" value="1"/>
</dbReference>
<organism evidence="1 2">
    <name type="scientific">Caligus rogercresseyi</name>
    <name type="common">Sea louse</name>
    <dbReference type="NCBI Taxonomy" id="217165"/>
    <lineage>
        <taxon>Eukaryota</taxon>
        <taxon>Metazoa</taxon>
        <taxon>Ecdysozoa</taxon>
        <taxon>Arthropoda</taxon>
        <taxon>Crustacea</taxon>
        <taxon>Multicrustacea</taxon>
        <taxon>Hexanauplia</taxon>
        <taxon>Copepoda</taxon>
        <taxon>Siphonostomatoida</taxon>
        <taxon>Caligidae</taxon>
        <taxon>Caligus</taxon>
    </lineage>
</organism>